<feature type="region of interest" description="Disordered" evidence="1">
    <location>
        <begin position="1"/>
        <end position="29"/>
    </location>
</feature>
<name>A0AA87ZV61_FICCA</name>
<evidence type="ECO:0000313" key="3">
    <source>
        <dbReference type="Proteomes" id="UP001187192"/>
    </source>
</evidence>
<gene>
    <name evidence="2" type="ORF">TIFTF001_011972</name>
</gene>
<evidence type="ECO:0000313" key="2">
    <source>
        <dbReference type="EMBL" id="GMN42768.1"/>
    </source>
</evidence>
<dbReference type="EMBL" id="BTGU01000015">
    <property type="protein sequence ID" value="GMN42768.1"/>
    <property type="molecule type" value="Genomic_DNA"/>
</dbReference>
<protein>
    <submittedName>
        <fullName evidence="2">Uncharacterized protein</fullName>
    </submittedName>
</protein>
<proteinExistence type="predicted"/>
<keyword evidence="3" id="KW-1185">Reference proteome</keyword>
<dbReference type="AlphaFoldDB" id="A0AA87ZV61"/>
<dbReference type="Proteomes" id="UP001187192">
    <property type="component" value="Unassembled WGS sequence"/>
</dbReference>
<evidence type="ECO:0000256" key="1">
    <source>
        <dbReference type="SAM" id="MobiDB-lite"/>
    </source>
</evidence>
<reference evidence="2" key="1">
    <citation type="submission" date="2023-07" db="EMBL/GenBank/DDBJ databases">
        <title>draft genome sequence of fig (Ficus carica).</title>
        <authorList>
            <person name="Takahashi T."/>
            <person name="Nishimura K."/>
        </authorList>
    </citation>
    <scope>NUCLEOTIDE SEQUENCE</scope>
</reference>
<sequence length="112" mass="11939">MADCRPWSPAGEERRPGLAAPSQPSRDCTCSHDKARVLGTLAGSMSWATQPWACLILAGQKQKQVGPASAHPDWAAGWACPLLTLAGQRAGPVHGQCTAAYPPENEKKKVFF</sequence>
<organism evidence="2 3">
    <name type="scientific">Ficus carica</name>
    <name type="common">Common fig</name>
    <dbReference type="NCBI Taxonomy" id="3494"/>
    <lineage>
        <taxon>Eukaryota</taxon>
        <taxon>Viridiplantae</taxon>
        <taxon>Streptophyta</taxon>
        <taxon>Embryophyta</taxon>
        <taxon>Tracheophyta</taxon>
        <taxon>Spermatophyta</taxon>
        <taxon>Magnoliopsida</taxon>
        <taxon>eudicotyledons</taxon>
        <taxon>Gunneridae</taxon>
        <taxon>Pentapetalae</taxon>
        <taxon>rosids</taxon>
        <taxon>fabids</taxon>
        <taxon>Rosales</taxon>
        <taxon>Moraceae</taxon>
        <taxon>Ficeae</taxon>
        <taxon>Ficus</taxon>
    </lineage>
</organism>
<accession>A0AA87ZV61</accession>
<comment type="caution">
    <text evidence="2">The sequence shown here is derived from an EMBL/GenBank/DDBJ whole genome shotgun (WGS) entry which is preliminary data.</text>
</comment>